<keyword evidence="2" id="KW-1185">Reference proteome</keyword>
<protein>
    <submittedName>
        <fullName evidence="1">Uncharacterized protein</fullName>
    </submittedName>
</protein>
<accession>A0A2T1BXR0</accession>
<evidence type="ECO:0000313" key="2">
    <source>
        <dbReference type="Proteomes" id="UP000238762"/>
    </source>
</evidence>
<dbReference type="Proteomes" id="UP000238762">
    <property type="component" value="Unassembled WGS sequence"/>
</dbReference>
<proteinExistence type="predicted"/>
<evidence type="ECO:0000313" key="1">
    <source>
        <dbReference type="EMBL" id="PSB00781.1"/>
    </source>
</evidence>
<dbReference type="OrthoDB" id="509710at2"/>
<dbReference type="EMBL" id="PVWJ01000161">
    <property type="protein sequence ID" value="PSB00781.1"/>
    <property type="molecule type" value="Genomic_DNA"/>
</dbReference>
<reference evidence="1 2" key="1">
    <citation type="submission" date="2018-02" db="EMBL/GenBank/DDBJ databases">
        <authorList>
            <person name="Cohen D.B."/>
            <person name="Kent A.D."/>
        </authorList>
    </citation>
    <scope>NUCLEOTIDE SEQUENCE [LARGE SCALE GENOMIC DNA]</scope>
    <source>
        <strain evidence="1 2">CCAP 1448/3</strain>
    </source>
</reference>
<comment type="caution">
    <text evidence="1">The sequence shown here is derived from an EMBL/GenBank/DDBJ whole genome shotgun (WGS) entry which is preliminary data.</text>
</comment>
<dbReference type="AlphaFoldDB" id="A0A2T1BXR0"/>
<reference evidence="1 2" key="2">
    <citation type="submission" date="2018-03" db="EMBL/GenBank/DDBJ databases">
        <title>The ancient ancestry and fast evolution of plastids.</title>
        <authorList>
            <person name="Moore K.R."/>
            <person name="Magnabosco C."/>
            <person name="Momper L."/>
            <person name="Gold D.A."/>
            <person name="Bosak T."/>
            <person name="Fournier G.P."/>
        </authorList>
    </citation>
    <scope>NUCLEOTIDE SEQUENCE [LARGE SCALE GENOMIC DNA]</scope>
    <source>
        <strain evidence="1 2">CCAP 1448/3</strain>
    </source>
</reference>
<name>A0A2T1BXR0_9CYAN</name>
<organism evidence="1 2">
    <name type="scientific">Merismopedia glauca CCAP 1448/3</name>
    <dbReference type="NCBI Taxonomy" id="1296344"/>
    <lineage>
        <taxon>Bacteria</taxon>
        <taxon>Bacillati</taxon>
        <taxon>Cyanobacteriota</taxon>
        <taxon>Cyanophyceae</taxon>
        <taxon>Synechococcales</taxon>
        <taxon>Merismopediaceae</taxon>
        <taxon>Merismopedia</taxon>
    </lineage>
</organism>
<gene>
    <name evidence="1" type="ORF">C7B64_21755</name>
</gene>
<sequence>MMNTSELTLKPQDLTESRLQLHYAVQFIAAVGKALVPPKPDESHVSLGWNPQLNYFVSEIIPAAKPFQVALDLVTLTSLILDRKGNQIAEFPLDQKTLAEGINWLKGEINKLGAEAQKIALIDYPSDFPDSPLARGAVFDATQEPQRRELMGYYADTYLLLQDILATTQGSSPVHTWPHHFDMATLITLPGMHDGEPMTIGVGFSPGDTSYNEPYWYVTPWPYPETTNLPALEGGGFWHTENWVGAVLKAFEIKDKKVQIRDFLNSAVKAAQFLLQSVDRLD</sequence>